<dbReference type="RefSeq" id="WP_011711845.1">
    <property type="nucleotide sequence ID" value="NC_008576.1"/>
</dbReference>
<reference evidence="2" key="1">
    <citation type="journal article" date="2009" name="Appl. Environ. Microbiol.">
        <title>Complete genome sequence of the chemolithoautotrophic marine magnetotactic coccus strain MC-1.</title>
        <authorList>
            <person name="Schubbe S."/>
            <person name="Williams T.J."/>
            <person name="Xie G."/>
            <person name="Kiss H.E."/>
            <person name="Brettin T.S."/>
            <person name="Martinez D."/>
            <person name="Ross C.A."/>
            <person name="Schuler D."/>
            <person name="Cox B.L."/>
            <person name="Nealson K.H."/>
            <person name="Bazylinski D.A."/>
        </authorList>
    </citation>
    <scope>NUCLEOTIDE SEQUENCE [LARGE SCALE GENOMIC DNA]</scope>
    <source>
        <strain evidence="2">ATCC BAA-1437 / JCM 17883 / MC-1</strain>
    </source>
</reference>
<dbReference type="AlphaFoldDB" id="A0L3X9"/>
<sequence>MGQYLENRPRFGYGHPVHCDKRLLRVISFQRLMGYMGRWLHGVPSQIGTQQDFQRRVKDLRGELDYLDSLGMVLPHVANRHNGLHGDPHHFTTFADALELTIDTILGRITTRRADRYKSDDFSAYLALTLKEQQAGCLPTNRDGLHTLNIRARQLGCVLTAMVTLLMTREQWRELFIYAYDDEQLGRYAHLEAQLTRGRQWIPDYLSYLGITGSYLLQRRLQRATTDPGLNGQDCQALIDRIHATGFDDERFLAQVNRARQTALHASHGCREFIMDDAGGWQERVHGGHPGRAWTALVPYKTV</sequence>
<keyword evidence="2" id="KW-1185">Reference proteome</keyword>
<dbReference type="HOGENOM" id="CLU_917655_0_0_5"/>
<accession>A0L3X9</accession>
<evidence type="ECO:0000313" key="2">
    <source>
        <dbReference type="Proteomes" id="UP000002586"/>
    </source>
</evidence>
<evidence type="ECO:0000313" key="1">
    <source>
        <dbReference type="EMBL" id="ABK42672.1"/>
    </source>
</evidence>
<gene>
    <name evidence="1" type="ordered locus">Mmc1_0145</name>
</gene>
<dbReference type="KEGG" id="mgm:Mmc1_0145"/>
<protein>
    <submittedName>
        <fullName evidence="1">Uncharacterized protein</fullName>
    </submittedName>
</protein>
<proteinExistence type="predicted"/>
<reference evidence="1 2" key="2">
    <citation type="journal article" date="2012" name="Int. J. Syst. Evol. Microbiol.">
        <title>Magnetococcus marinus gen. nov., sp. nov., a marine, magnetotactic bacterium that represents a novel lineage (Magnetococcaceae fam. nov.; Magnetococcales ord. nov.) at the base of the Alphaproteobacteria.</title>
        <authorList>
            <person name="Bazylinski D.A."/>
            <person name="Williams T.J."/>
            <person name="Lefevre C.T."/>
            <person name="Berg R.J."/>
            <person name="Zhang C.L."/>
            <person name="Bowser S.S."/>
            <person name="Dean A.J."/>
            <person name="Beveridge T.J."/>
        </authorList>
    </citation>
    <scope>NUCLEOTIDE SEQUENCE [LARGE SCALE GENOMIC DNA]</scope>
    <source>
        <strain evidence="2">ATCC BAA-1437 / JCM 17883 / MC-1</strain>
    </source>
</reference>
<name>A0L3X9_MAGMM</name>
<dbReference type="EMBL" id="CP000471">
    <property type="protein sequence ID" value="ABK42672.1"/>
    <property type="molecule type" value="Genomic_DNA"/>
</dbReference>
<organism evidence="1 2">
    <name type="scientific">Magnetococcus marinus (strain ATCC BAA-1437 / JCM 17883 / MC-1)</name>
    <dbReference type="NCBI Taxonomy" id="156889"/>
    <lineage>
        <taxon>Bacteria</taxon>
        <taxon>Pseudomonadati</taxon>
        <taxon>Pseudomonadota</taxon>
        <taxon>Magnetococcia</taxon>
        <taxon>Magnetococcales</taxon>
        <taxon>Magnetococcaceae</taxon>
        <taxon>Magnetococcus</taxon>
    </lineage>
</organism>
<dbReference type="Proteomes" id="UP000002586">
    <property type="component" value="Chromosome"/>
</dbReference>
<dbReference type="OrthoDB" id="9883743at2"/>